<sequence length="368" mass="35282">MTTLVPSAQQSPNQWFPGQWNQGPFQQPWPFGPLLFADLPLSGPAAGGNTVMLVGLGLGGATQVLFGTTPATISGGDPLGFTLTVVAPPGTGTVLVTVVTPSGTSNPVPYTYSVGTGAPTAASILPNQGPTTGGTPFVIVGTNLTGGTVTFGGNAATVLATTPLAIIGLVPPHAAGNVPVVVTTPSGTATVPGGFTYLAPPPPPPVVTGTVTPNTSVAAGGGTFTIVGTNLTGATVTFGATPATITTNTGTTITGTIPAGTAGTTVPVLVTTPGGTAFAGTLTYLAPPVVTVTVTPLSGPAIGGTPFTIVGTNLSGATVTFGGNAATITTNTGTTITGTTPAGTAATTVPVVVTTAGGSVSGGAYTYV</sequence>
<evidence type="ECO:0000313" key="3">
    <source>
        <dbReference type="EMBL" id="MBM9503650.1"/>
    </source>
</evidence>
<dbReference type="SUPFAM" id="SSF81296">
    <property type="entry name" value="E set domains"/>
    <property type="match status" value="4"/>
</dbReference>
<evidence type="ECO:0000313" key="4">
    <source>
        <dbReference type="Proteomes" id="UP000749040"/>
    </source>
</evidence>
<proteinExistence type="predicted"/>
<dbReference type="InterPro" id="IPR002909">
    <property type="entry name" value="IPT_dom"/>
</dbReference>
<name>A0ABS2TJY3_9ACTN</name>
<feature type="compositionally biased region" description="Polar residues" evidence="1">
    <location>
        <begin position="1"/>
        <end position="14"/>
    </location>
</feature>
<comment type="caution">
    <text evidence="3">The sequence shown here is derived from an EMBL/GenBank/DDBJ whole genome shotgun (WGS) entry which is preliminary data.</text>
</comment>
<dbReference type="EMBL" id="JADKYB010000002">
    <property type="protein sequence ID" value="MBM9503650.1"/>
    <property type="molecule type" value="Genomic_DNA"/>
</dbReference>
<gene>
    <name evidence="3" type="ORF">ITX44_03710</name>
</gene>
<dbReference type="CDD" id="cd00102">
    <property type="entry name" value="IPT"/>
    <property type="match status" value="1"/>
</dbReference>
<reference evidence="3 4" key="1">
    <citation type="submission" date="2021-01" db="EMBL/GenBank/DDBJ databases">
        <title>Streptomyces acididurans sp. nov., isolated from a peat swamp forest soil.</title>
        <authorList>
            <person name="Chantavorakit T."/>
            <person name="Duangmal K."/>
        </authorList>
    </citation>
    <scope>NUCLEOTIDE SEQUENCE [LARGE SCALE GENOMIC DNA]</scope>
    <source>
        <strain evidence="3 4">KK5PA1</strain>
    </source>
</reference>
<dbReference type="Gene3D" id="2.60.40.10">
    <property type="entry name" value="Immunoglobulins"/>
    <property type="match status" value="4"/>
</dbReference>
<feature type="region of interest" description="Disordered" evidence="1">
    <location>
        <begin position="1"/>
        <end position="20"/>
    </location>
</feature>
<protein>
    <submittedName>
        <fullName evidence="3">IPT/TIG domain-containing protein</fullName>
    </submittedName>
</protein>
<feature type="domain" description="IPT/TIG" evidence="2">
    <location>
        <begin position="204"/>
        <end position="285"/>
    </location>
</feature>
<feature type="domain" description="IPT/TIG" evidence="2">
    <location>
        <begin position="118"/>
        <end position="198"/>
    </location>
</feature>
<feature type="domain" description="IPT/TIG" evidence="2">
    <location>
        <begin position="287"/>
        <end position="368"/>
    </location>
</feature>
<dbReference type="SMART" id="SM00429">
    <property type="entry name" value="IPT"/>
    <property type="match status" value="3"/>
</dbReference>
<dbReference type="Pfam" id="PF01833">
    <property type="entry name" value="TIG"/>
    <property type="match status" value="4"/>
</dbReference>
<accession>A0ABS2TJY3</accession>
<evidence type="ECO:0000256" key="1">
    <source>
        <dbReference type="SAM" id="MobiDB-lite"/>
    </source>
</evidence>
<dbReference type="InterPro" id="IPR014756">
    <property type="entry name" value="Ig_E-set"/>
</dbReference>
<dbReference type="Proteomes" id="UP000749040">
    <property type="component" value="Unassembled WGS sequence"/>
</dbReference>
<evidence type="ECO:0000259" key="2">
    <source>
        <dbReference type="SMART" id="SM00429"/>
    </source>
</evidence>
<keyword evidence="4" id="KW-1185">Reference proteome</keyword>
<dbReference type="InterPro" id="IPR013783">
    <property type="entry name" value="Ig-like_fold"/>
</dbReference>
<dbReference type="RefSeq" id="WP_205355523.1">
    <property type="nucleotide sequence ID" value="NZ_JADKYB010000002.1"/>
</dbReference>
<organism evidence="3 4">
    <name type="scientific">Actinacidiphila acididurans</name>
    <dbReference type="NCBI Taxonomy" id="2784346"/>
    <lineage>
        <taxon>Bacteria</taxon>
        <taxon>Bacillati</taxon>
        <taxon>Actinomycetota</taxon>
        <taxon>Actinomycetes</taxon>
        <taxon>Kitasatosporales</taxon>
        <taxon>Streptomycetaceae</taxon>
        <taxon>Actinacidiphila</taxon>
    </lineage>
</organism>